<protein>
    <submittedName>
        <fullName evidence="1">Uncharacterized protein</fullName>
    </submittedName>
</protein>
<reference evidence="2" key="1">
    <citation type="journal article" date="2022" name="Mol. Ecol. Resour.">
        <title>The genomes of chicory, endive, great burdock and yacon provide insights into Asteraceae palaeo-polyploidization history and plant inulin production.</title>
        <authorList>
            <person name="Fan W."/>
            <person name="Wang S."/>
            <person name="Wang H."/>
            <person name="Wang A."/>
            <person name="Jiang F."/>
            <person name="Liu H."/>
            <person name="Zhao H."/>
            <person name="Xu D."/>
            <person name="Zhang Y."/>
        </authorList>
    </citation>
    <scope>NUCLEOTIDE SEQUENCE [LARGE SCALE GENOMIC DNA]</scope>
    <source>
        <strain evidence="2">cv. Yunnan</strain>
    </source>
</reference>
<dbReference type="EMBL" id="CM042037">
    <property type="protein sequence ID" value="KAI3743200.1"/>
    <property type="molecule type" value="Genomic_DNA"/>
</dbReference>
<evidence type="ECO:0000313" key="1">
    <source>
        <dbReference type="EMBL" id="KAI3743200.1"/>
    </source>
</evidence>
<dbReference type="Proteomes" id="UP001056120">
    <property type="component" value="Linkage Group LG20"/>
</dbReference>
<reference evidence="1 2" key="2">
    <citation type="journal article" date="2022" name="Mol. Ecol. Resour.">
        <title>The genomes of chicory, endive, great burdock and yacon provide insights into Asteraceae paleo-polyploidization history and plant inulin production.</title>
        <authorList>
            <person name="Fan W."/>
            <person name="Wang S."/>
            <person name="Wang H."/>
            <person name="Wang A."/>
            <person name="Jiang F."/>
            <person name="Liu H."/>
            <person name="Zhao H."/>
            <person name="Xu D."/>
            <person name="Zhang Y."/>
        </authorList>
    </citation>
    <scope>NUCLEOTIDE SEQUENCE [LARGE SCALE GENOMIC DNA]</scope>
    <source>
        <strain evidence="2">cv. Yunnan</strain>
        <tissue evidence="1">Leaves</tissue>
    </source>
</reference>
<accession>A0ACB9D9Q1</accession>
<organism evidence="1 2">
    <name type="scientific">Smallanthus sonchifolius</name>
    <dbReference type="NCBI Taxonomy" id="185202"/>
    <lineage>
        <taxon>Eukaryota</taxon>
        <taxon>Viridiplantae</taxon>
        <taxon>Streptophyta</taxon>
        <taxon>Embryophyta</taxon>
        <taxon>Tracheophyta</taxon>
        <taxon>Spermatophyta</taxon>
        <taxon>Magnoliopsida</taxon>
        <taxon>eudicotyledons</taxon>
        <taxon>Gunneridae</taxon>
        <taxon>Pentapetalae</taxon>
        <taxon>asterids</taxon>
        <taxon>campanulids</taxon>
        <taxon>Asterales</taxon>
        <taxon>Asteraceae</taxon>
        <taxon>Asteroideae</taxon>
        <taxon>Heliantheae alliance</taxon>
        <taxon>Millerieae</taxon>
        <taxon>Smallanthus</taxon>
    </lineage>
</organism>
<comment type="caution">
    <text evidence="1">The sequence shown here is derived from an EMBL/GenBank/DDBJ whole genome shotgun (WGS) entry which is preliminary data.</text>
</comment>
<name>A0ACB9D9Q1_9ASTR</name>
<gene>
    <name evidence="1" type="ORF">L1987_60906</name>
</gene>
<evidence type="ECO:0000313" key="2">
    <source>
        <dbReference type="Proteomes" id="UP001056120"/>
    </source>
</evidence>
<sequence>MSCTTAQKYLRKKYVAFLDHVVQKVVKEKSIQDIPIIRDFPEVFPEDLSGLPPVRQVEFCIDLIPEANPVARAPYLLAPSEMQELASQLQELSDKGFIRPSHSPWGAPVLFVKKKDGSFCMCIDYCEFNKLTIKNRYPLPRIDDLFDQLQGSTCFSKIDLRSGYHQLRVQEEDIPKTAFQTRYGHYEFMVMPFGLTNAPAVFMDLMNRVCKPYLDKFVIVFIDDILIYSKTKADHEQHLRLEVQFLGHIVNDKGIHVDPVKIETVKNWNAPKTPTEVHSFLGLAGYYRRFISNFSKIAVPLTALTHKGKPYEFGLKQEEAFQTLKQKLCNAPILTLPDGNDDLVVYCEASNQGLGCVLMQRGKVIAYASRQLKIHEKNYTTHDLELGAVVFALKIWRHYLYGTKCVVFTDHKSFQHIFNQKELNMRQRRWVELLNDYDCEFRYHPGKANVVADALSRKDHVKLHCARIQTDIQNRILEAQHVSINEGNMYEEMLCGVELQLESKPNGLLYYLNRI</sequence>
<keyword evidence="2" id="KW-1185">Reference proteome</keyword>
<proteinExistence type="predicted"/>